<sequence length="270" mass="29073">MRGYREYMSALRNATLEAWMKENGYSSNSLAEAVNSAVGDLTGKVGGLDGSSVRDWKAGRVRWPKSATRVALEKVTGLPAIASGFVPRGRAPSSAPAPPPEDPVERRRFLTAGTALAAVAATPPSGSSRRVGRSDVDRLQQRFTEIIASDHRHGGRLGIEQKAVALADEALALQNAGSASQRVRAYVYACAAAFRSSAMWAAIDGRRYEGAMVHMREAQALAELSAGLPATMRRRKRTRTDAWRLSGPTCNGQRPSPLLGWRALNSGKRM</sequence>
<evidence type="ECO:0000313" key="2">
    <source>
        <dbReference type="EMBL" id="GFE16776.1"/>
    </source>
</evidence>
<proteinExistence type="predicted"/>
<dbReference type="AlphaFoldDB" id="A0A640T3C8"/>
<feature type="region of interest" description="Disordered" evidence="1">
    <location>
        <begin position="85"/>
        <end position="105"/>
    </location>
</feature>
<keyword evidence="3" id="KW-1185">Reference proteome</keyword>
<dbReference type="EMBL" id="BLIO01000001">
    <property type="protein sequence ID" value="GFE16776.1"/>
    <property type="molecule type" value="Genomic_DNA"/>
</dbReference>
<organism evidence="2 3">
    <name type="scientific">Streptomyces glebosus</name>
    <dbReference type="NCBI Taxonomy" id="249580"/>
    <lineage>
        <taxon>Bacteria</taxon>
        <taxon>Bacillati</taxon>
        <taxon>Actinomycetota</taxon>
        <taxon>Actinomycetes</taxon>
        <taxon>Kitasatosporales</taxon>
        <taxon>Streptomycetaceae</taxon>
        <taxon>Streptomyces</taxon>
    </lineage>
</organism>
<comment type="caution">
    <text evidence="2">The sequence shown here is derived from an EMBL/GenBank/DDBJ whole genome shotgun (WGS) entry which is preliminary data.</text>
</comment>
<dbReference type="Proteomes" id="UP000430079">
    <property type="component" value="Unassembled WGS sequence"/>
</dbReference>
<reference evidence="2 3" key="1">
    <citation type="submission" date="2019-12" db="EMBL/GenBank/DDBJ databases">
        <title>Whole genome shotgun sequence of Streptomyces hygroscopicus subsp. glebosus NBRC 13786.</title>
        <authorList>
            <person name="Ichikawa N."/>
            <person name="Kimura A."/>
            <person name="Kitahashi Y."/>
            <person name="Komaki H."/>
            <person name="Tamura T."/>
        </authorList>
    </citation>
    <scope>NUCLEOTIDE SEQUENCE [LARGE SCALE GENOMIC DNA]</scope>
    <source>
        <strain evidence="2 3">NBRC 13786</strain>
    </source>
</reference>
<protein>
    <submittedName>
        <fullName evidence="2">Uncharacterized protein</fullName>
    </submittedName>
</protein>
<name>A0A640T3C8_9ACTN</name>
<gene>
    <name evidence="2" type="ORF">Sgleb_48230</name>
</gene>
<evidence type="ECO:0000256" key="1">
    <source>
        <dbReference type="SAM" id="MobiDB-lite"/>
    </source>
</evidence>
<accession>A0A640T3C8</accession>
<evidence type="ECO:0000313" key="3">
    <source>
        <dbReference type="Proteomes" id="UP000430079"/>
    </source>
</evidence>